<gene>
    <name evidence="5" type="ORF">FVE85_0635</name>
</gene>
<proteinExistence type="inferred from homology"/>
<feature type="binding site" evidence="4">
    <location>
        <begin position="174"/>
        <end position="175"/>
    </location>
    <ligand>
        <name>substrate</name>
    </ligand>
</feature>
<dbReference type="Gene3D" id="3.90.1170.40">
    <property type="entry name" value="Molybdopterin biosynthesis MoaE subunit"/>
    <property type="match status" value="1"/>
</dbReference>
<dbReference type="CDD" id="cd00754">
    <property type="entry name" value="Ubl_MoaD"/>
    <property type="match status" value="1"/>
</dbReference>
<evidence type="ECO:0000256" key="4">
    <source>
        <dbReference type="HAMAP-Rule" id="MF_03052"/>
    </source>
</evidence>
<dbReference type="HAMAP" id="MF_03052">
    <property type="entry name" value="MOC2B"/>
    <property type="match status" value="1"/>
</dbReference>
<dbReference type="InterPro" id="IPR028888">
    <property type="entry name" value="MOCS2B_euk"/>
</dbReference>
<comment type="subcellular location">
    <subcellularLocation>
        <location evidence="4">Cytoplasm</location>
    </subcellularLocation>
</comment>
<dbReference type="Gene3D" id="3.10.20.30">
    <property type="match status" value="1"/>
</dbReference>
<comment type="caution">
    <text evidence="5">The sequence shown here is derived from an EMBL/GenBank/DDBJ whole genome shotgun (WGS) entry which is preliminary data.</text>
</comment>
<dbReference type="GO" id="GO:0006777">
    <property type="term" value="P:Mo-molybdopterin cofactor biosynthetic process"/>
    <property type="evidence" value="ECO:0007669"/>
    <property type="project" value="UniProtKB-UniRule"/>
</dbReference>
<dbReference type="OMA" id="SEWKGHQ"/>
<organism evidence="5 6">
    <name type="scientific">Porphyridium purpureum</name>
    <name type="common">Red alga</name>
    <name type="synonym">Porphyridium cruentum</name>
    <dbReference type="NCBI Taxonomy" id="35688"/>
    <lineage>
        <taxon>Eukaryota</taxon>
        <taxon>Rhodophyta</taxon>
        <taxon>Bangiophyceae</taxon>
        <taxon>Porphyridiales</taxon>
        <taxon>Porphyridiaceae</taxon>
        <taxon>Porphyridium</taxon>
    </lineage>
</organism>
<dbReference type="EC" id="2.8.1.12" evidence="4"/>
<dbReference type="GO" id="GO:0030366">
    <property type="term" value="F:molybdopterin synthase activity"/>
    <property type="evidence" value="ECO:0007669"/>
    <property type="project" value="UniProtKB-UniRule"/>
</dbReference>
<feature type="binding site" evidence="4">
    <location>
        <position position="190"/>
    </location>
    <ligand>
        <name>substrate</name>
    </ligand>
</feature>
<dbReference type="Proteomes" id="UP000324585">
    <property type="component" value="Unassembled WGS sequence"/>
</dbReference>
<dbReference type="InterPro" id="IPR003448">
    <property type="entry name" value="Mopterin_biosynth_MoaE"/>
</dbReference>
<sequence>MASEKIRVLFFAKSRELCGCREHDFDAEFPISVKTLIETRVLKEFPQLSELLPSCNIAVNEEYIESANLELHPGDSVAITHEPISVETCVQQVSDDGAGAISTFIGTTRNTFDGKGVVELRYEAYESMARKEMAVIAERVLSKWPAVKHVTLWHRLGTVPVGQASVVIAVSSAHRADAIAACAFAIDDLKAHVPIWKMEVYEDGSSWKQNSESVETLARPFA</sequence>
<dbReference type="PANTHER" id="PTHR23404">
    <property type="entry name" value="MOLYBDOPTERIN SYNTHASE RELATED"/>
    <property type="match status" value="1"/>
</dbReference>
<keyword evidence="1 4" id="KW-0963">Cytoplasm</keyword>
<dbReference type="GO" id="GO:1990140">
    <property type="term" value="C:molybdopterin synthase complex"/>
    <property type="evidence" value="ECO:0007669"/>
    <property type="project" value="UniProtKB-UniRule"/>
</dbReference>
<accession>A0A5J4YZX0</accession>
<dbReference type="Pfam" id="PF02391">
    <property type="entry name" value="MoaE"/>
    <property type="match status" value="1"/>
</dbReference>
<feature type="binding site" evidence="4">
    <location>
        <begin position="197"/>
        <end position="199"/>
    </location>
    <ligand>
        <name>substrate</name>
    </ligand>
</feature>
<name>A0A5J4YZX0_PORPP</name>
<dbReference type="FunFam" id="3.90.1170.40:FF:000002">
    <property type="entry name" value="Molybdopterin synthase catalytic subunit"/>
    <property type="match status" value="1"/>
</dbReference>
<evidence type="ECO:0000256" key="2">
    <source>
        <dbReference type="ARBA" id="ARBA00022679"/>
    </source>
</evidence>
<dbReference type="AlphaFoldDB" id="A0A5J4YZX0"/>
<dbReference type="SUPFAM" id="SSF54285">
    <property type="entry name" value="MoaD/ThiS"/>
    <property type="match status" value="1"/>
</dbReference>
<dbReference type="InterPro" id="IPR036563">
    <property type="entry name" value="MoaE_sf"/>
</dbReference>
<evidence type="ECO:0000256" key="1">
    <source>
        <dbReference type="ARBA" id="ARBA00022490"/>
    </source>
</evidence>
<dbReference type="CDD" id="cd00756">
    <property type="entry name" value="MoaE"/>
    <property type="match status" value="1"/>
</dbReference>
<evidence type="ECO:0000313" key="6">
    <source>
        <dbReference type="Proteomes" id="UP000324585"/>
    </source>
</evidence>
<comment type="subunit">
    <text evidence="4">Heterotetramer; composed of 2 small (MOCS2A) and 2 large (MOCS2B) subunits.</text>
</comment>
<evidence type="ECO:0000256" key="3">
    <source>
        <dbReference type="ARBA" id="ARBA00023150"/>
    </source>
</evidence>
<dbReference type="UniPathway" id="UPA00344"/>
<reference evidence="6" key="1">
    <citation type="journal article" date="2019" name="Nat. Commun.">
        <title>Expansion of phycobilisome linker gene families in mesophilic red algae.</title>
        <authorList>
            <person name="Lee J."/>
            <person name="Kim D."/>
            <person name="Bhattacharya D."/>
            <person name="Yoon H.S."/>
        </authorList>
    </citation>
    <scope>NUCLEOTIDE SEQUENCE [LARGE SCALE GENOMIC DNA]</scope>
    <source>
        <strain evidence="6">CCMP 1328</strain>
    </source>
</reference>
<comment type="pathway">
    <text evidence="4">Cofactor biosynthesis; molybdopterin biosynthesis.</text>
</comment>
<comment type="function">
    <text evidence="4">Catalytic subunit of the molybdopterin synthase complex, a complex that catalyzes the conversion of precursor Z into molybdopterin. Acts by mediating the incorporation of 2 sulfur atoms from thiocarboxylated MOCS2A into precursor Z to generate a dithiolene group.</text>
</comment>
<dbReference type="EMBL" id="VRMN01000002">
    <property type="protein sequence ID" value="KAA8496906.1"/>
    <property type="molecule type" value="Genomic_DNA"/>
</dbReference>
<dbReference type="OrthoDB" id="5531344at2759"/>
<keyword evidence="3 4" id="KW-0501">Molybdenum cofactor biosynthesis</keyword>
<evidence type="ECO:0000313" key="5">
    <source>
        <dbReference type="EMBL" id="KAA8496906.1"/>
    </source>
</evidence>
<keyword evidence="6" id="KW-1185">Reference proteome</keyword>
<dbReference type="SUPFAM" id="SSF54690">
    <property type="entry name" value="Molybdopterin synthase subunit MoaE"/>
    <property type="match status" value="1"/>
</dbReference>
<dbReference type="InterPro" id="IPR012675">
    <property type="entry name" value="Beta-grasp_dom_sf"/>
</dbReference>
<protein>
    <recommendedName>
        <fullName evidence="4">Molybdopterin synthase catalytic subunit</fullName>
        <ecNumber evidence="4">2.8.1.12</ecNumber>
    </recommendedName>
    <alternativeName>
        <fullName evidence="4">Molybdenum cofactor synthesis protein 2 large subunit</fullName>
    </alternativeName>
    <alternativeName>
        <fullName evidence="4">Molybdenum cofactor synthesis protein 2B</fullName>
        <shortName evidence="4">MOCS2B</shortName>
    </alternativeName>
</protein>
<dbReference type="InterPro" id="IPR016155">
    <property type="entry name" value="Mopterin_synth/thiamin_S_b"/>
</dbReference>
<keyword evidence="2 4" id="KW-0808">Transferase</keyword>
<comment type="similarity">
    <text evidence="4">Belongs to the MoaE family. MOCS2B subfamily.</text>
</comment>
<comment type="catalytic activity">
    <reaction evidence="4">
        <text>2 [molybdopterin-synthase sulfur-carrier protein]-C-terminal-Gly-aminoethanethioate + cyclic pyranopterin phosphate + H2O = molybdopterin + 2 [molybdopterin-synthase sulfur-carrier protein]-C-terminal Gly-Gly + 2 H(+)</text>
        <dbReference type="Rhea" id="RHEA:26333"/>
        <dbReference type="Rhea" id="RHEA-COMP:12202"/>
        <dbReference type="Rhea" id="RHEA-COMP:19907"/>
        <dbReference type="ChEBI" id="CHEBI:15377"/>
        <dbReference type="ChEBI" id="CHEBI:15378"/>
        <dbReference type="ChEBI" id="CHEBI:58698"/>
        <dbReference type="ChEBI" id="CHEBI:59648"/>
        <dbReference type="ChEBI" id="CHEBI:90778"/>
        <dbReference type="ChEBI" id="CHEBI:232372"/>
        <dbReference type="EC" id="2.8.1.12"/>
    </reaction>
</comment>